<dbReference type="Proteomes" id="UP001338125">
    <property type="component" value="Unassembled WGS sequence"/>
</dbReference>
<evidence type="ECO:0000313" key="1">
    <source>
        <dbReference type="EMBL" id="KAK5998974.1"/>
    </source>
</evidence>
<reference evidence="1 2" key="1">
    <citation type="submission" date="2024-01" db="EMBL/GenBank/DDBJ databases">
        <title>Complete genome of Cladobotryum mycophilum ATHUM6906.</title>
        <authorList>
            <person name="Christinaki A.C."/>
            <person name="Myridakis A.I."/>
            <person name="Kouvelis V.N."/>
        </authorList>
    </citation>
    <scope>NUCLEOTIDE SEQUENCE [LARGE SCALE GENOMIC DNA]</scope>
    <source>
        <strain evidence="1 2">ATHUM6906</strain>
    </source>
</reference>
<comment type="caution">
    <text evidence="1">The sequence shown here is derived from an EMBL/GenBank/DDBJ whole genome shotgun (WGS) entry which is preliminary data.</text>
</comment>
<protein>
    <submittedName>
        <fullName evidence="1">Uncharacterized protein</fullName>
    </submittedName>
</protein>
<gene>
    <name evidence="1" type="ORF">PT974_01358</name>
</gene>
<name>A0ABR0T423_9HYPO</name>
<organism evidence="1 2">
    <name type="scientific">Cladobotryum mycophilum</name>
    <dbReference type="NCBI Taxonomy" id="491253"/>
    <lineage>
        <taxon>Eukaryota</taxon>
        <taxon>Fungi</taxon>
        <taxon>Dikarya</taxon>
        <taxon>Ascomycota</taxon>
        <taxon>Pezizomycotina</taxon>
        <taxon>Sordariomycetes</taxon>
        <taxon>Hypocreomycetidae</taxon>
        <taxon>Hypocreales</taxon>
        <taxon>Hypocreaceae</taxon>
        <taxon>Cladobotryum</taxon>
    </lineage>
</organism>
<accession>A0ABR0T423</accession>
<proteinExistence type="predicted"/>
<evidence type="ECO:0000313" key="2">
    <source>
        <dbReference type="Proteomes" id="UP001338125"/>
    </source>
</evidence>
<dbReference type="EMBL" id="JAVFKD010000001">
    <property type="protein sequence ID" value="KAK5998974.1"/>
    <property type="molecule type" value="Genomic_DNA"/>
</dbReference>
<sequence>MSEFPTRDRIEEVRRRSLDRNIKREYASLCKELEQAHLDISMLMEDGPVWLNRQLVSYDRRQILKRELYDDIIMKWGEVMYLEDQIAIALYDMKMGNPTTGIIGTDFS</sequence>
<keyword evidence="2" id="KW-1185">Reference proteome</keyword>